<gene>
    <name evidence="4" type="ORF">Prudu_005571</name>
</gene>
<dbReference type="EMBL" id="AP019298">
    <property type="protein sequence ID" value="BBG96698.1"/>
    <property type="molecule type" value="Genomic_DNA"/>
</dbReference>
<sequence>MQSYGQPDINLVVEKPEEKAAARNRYSNSEATMEQSIMKDNDGSSRKRSPKYEEIYYHNPLESFLQKWKKIFVVSCLFAVLLDPLFLYIPMMKDDIKQHSLASECARDYSGHKDVWIKTKTTFWSKSLVDILAILLLPQ</sequence>
<keyword evidence="3" id="KW-1133">Transmembrane helix</keyword>
<feature type="non-terminal residue" evidence="4">
    <location>
        <position position="139"/>
    </location>
</feature>
<name>A0A4Y1QXZ8_PRUDU</name>
<dbReference type="AlphaFoldDB" id="A0A4Y1QXZ8"/>
<reference evidence="4" key="1">
    <citation type="journal article" date="2019" name="Science">
        <title>Mutation of a bHLH transcription factor allowed almond domestication.</title>
        <authorList>
            <person name="Sanchez-Perez R."/>
            <person name="Pavan S."/>
            <person name="Mazzeo R."/>
            <person name="Moldovan C."/>
            <person name="Aiese Cigliano R."/>
            <person name="Del Cueto J."/>
            <person name="Ricciardi F."/>
            <person name="Lotti C."/>
            <person name="Ricciardi L."/>
            <person name="Dicenta F."/>
            <person name="Lopez-Marques R.L."/>
            <person name="Lindberg Moller B."/>
        </authorList>
    </citation>
    <scope>NUCLEOTIDE SEQUENCE</scope>
</reference>
<keyword evidence="3" id="KW-0472">Membrane</keyword>
<evidence type="ECO:0000256" key="1">
    <source>
        <dbReference type="ARBA" id="ARBA00023303"/>
    </source>
</evidence>
<feature type="transmembrane region" description="Helical" evidence="3">
    <location>
        <begin position="71"/>
        <end position="89"/>
    </location>
</feature>
<keyword evidence="3" id="KW-0812">Transmembrane</keyword>
<evidence type="ECO:0000313" key="4">
    <source>
        <dbReference type="EMBL" id="BBG96698.1"/>
    </source>
</evidence>
<feature type="region of interest" description="Disordered" evidence="2">
    <location>
        <begin position="18"/>
        <end position="48"/>
    </location>
</feature>
<proteinExistence type="predicted"/>
<evidence type="ECO:0000256" key="2">
    <source>
        <dbReference type="SAM" id="MobiDB-lite"/>
    </source>
</evidence>
<dbReference type="PANTHER" id="PTHR45651">
    <property type="entry name" value="CYCLIC NUCLEOTIDE-GATED ION CHANNEL 15-RELATED-RELATED"/>
    <property type="match status" value="1"/>
</dbReference>
<evidence type="ECO:0000256" key="3">
    <source>
        <dbReference type="SAM" id="Phobius"/>
    </source>
</evidence>
<dbReference type="PANTHER" id="PTHR45651:SF68">
    <property type="entry name" value="ION TRANSPORT DOMAIN-CONTAINING PROTEIN"/>
    <property type="match status" value="1"/>
</dbReference>
<accession>A0A4Y1QXZ8</accession>
<organism evidence="4">
    <name type="scientific">Prunus dulcis</name>
    <name type="common">Almond</name>
    <name type="synonym">Amygdalus dulcis</name>
    <dbReference type="NCBI Taxonomy" id="3755"/>
    <lineage>
        <taxon>Eukaryota</taxon>
        <taxon>Viridiplantae</taxon>
        <taxon>Streptophyta</taxon>
        <taxon>Embryophyta</taxon>
        <taxon>Tracheophyta</taxon>
        <taxon>Spermatophyta</taxon>
        <taxon>Magnoliopsida</taxon>
        <taxon>eudicotyledons</taxon>
        <taxon>Gunneridae</taxon>
        <taxon>Pentapetalae</taxon>
        <taxon>rosids</taxon>
        <taxon>fabids</taxon>
        <taxon>Rosales</taxon>
        <taxon>Rosaceae</taxon>
        <taxon>Amygdaloideae</taxon>
        <taxon>Amygdaleae</taxon>
        <taxon>Prunus</taxon>
    </lineage>
</organism>
<dbReference type="GO" id="GO:0016020">
    <property type="term" value="C:membrane"/>
    <property type="evidence" value="ECO:0007669"/>
    <property type="project" value="UniProtKB-SubCell"/>
</dbReference>
<feature type="compositionally biased region" description="Basic and acidic residues" evidence="2">
    <location>
        <begin position="37"/>
        <end position="48"/>
    </location>
</feature>
<keyword evidence="1" id="KW-0406">Ion transport</keyword>
<feature type="compositionally biased region" description="Polar residues" evidence="2">
    <location>
        <begin position="25"/>
        <end position="35"/>
    </location>
</feature>
<keyword evidence="1" id="KW-0407">Ion channel</keyword>
<protein>
    <submittedName>
        <fullName evidence="4">Cyclic nucleotide gated channel 1</fullName>
    </submittedName>
</protein>
<keyword evidence="1" id="KW-0813">Transport</keyword>
<dbReference type="GO" id="GO:0034220">
    <property type="term" value="P:monoatomic ion transmembrane transport"/>
    <property type="evidence" value="ECO:0007669"/>
    <property type="project" value="UniProtKB-KW"/>
</dbReference>